<protein>
    <submittedName>
        <fullName evidence="1">Uncharacterized protein</fullName>
    </submittedName>
</protein>
<organism evidence="1 2">
    <name type="scientific">Cinchona calisaya</name>
    <dbReference type="NCBI Taxonomy" id="153742"/>
    <lineage>
        <taxon>Eukaryota</taxon>
        <taxon>Viridiplantae</taxon>
        <taxon>Streptophyta</taxon>
        <taxon>Embryophyta</taxon>
        <taxon>Tracheophyta</taxon>
        <taxon>Spermatophyta</taxon>
        <taxon>Magnoliopsida</taxon>
        <taxon>eudicotyledons</taxon>
        <taxon>Gunneridae</taxon>
        <taxon>Pentapetalae</taxon>
        <taxon>asterids</taxon>
        <taxon>lamiids</taxon>
        <taxon>Gentianales</taxon>
        <taxon>Rubiaceae</taxon>
        <taxon>Cinchonoideae</taxon>
        <taxon>Cinchoneae</taxon>
        <taxon>Cinchona</taxon>
    </lineage>
</organism>
<proteinExistence type="predicted"/>
<name>A0ABD3B2S9_9GENT</name>
<keyword evidence="2" id="KW-1185">Reference proteome</keyword>
<reference evidence="1 2" key="1">
    <citation type="submission" date="2024-11" db="EMBL/GenBank/DDBJ databases">
        <title>A near-complete genome assembly of Cinchona calisaya.</title>
        <authorList>
            <person name="Lian D.C."/>
            <person name="Zhao X.W."/>
            <person name="Wei L."/>
        </authorList>
    </citation>
    <scope>NUCLEOTIDE SEQUENCE [LARGE SCALE GENOMIC DNA]</scope>
    <source>
        <tissue evidence="1">Nenye</tissue>
    </source>
</reference>
<accession>A0ABD3B2S9</accession>
<dbReference type="AlphaFoldDB" id="A0ABD3B2S9"/>
<evidence type="ECO:0000313" key="1">
    <source>
        <dbReference type="EMBL" id="KAL3537803.1"/>
    </source>
</evidence>
<dbReference type="EMBL" id="JBJUIK010000001">
    <property type="protein sequence ID" value="KAL3537803.1"/>
    <property type="molecule type" value="Genomic_DNA"/>
</dbReference>
<gene>
    <name evidence="1" type="ORF">ACH5RR_001169</name>
</gene>
<dbReference type="Proteomes" id="UP001630127">
    <property type="component" value="Unassembled WGS sequence"/>
</dbReference>
<sequence>MVELMDRVIEVVKVVQNFVDKVGSFIGSYSEIVGIIGNGIELVMDRLAMLWKEDWFALREPNRIGWFTESKPNRISFDLCKASKGNGSLSMYPRSEVVRSLRTNIPQFTKCEMDIRNLSEWSDELLTLIDLVI</sequence>
<comment type="caution">
    <text evidence="1">The sequence shown here is derived from an EMBL/GenBank/DDBJ whole genome shotgun (WGS) entry which is preliminary data.</text>
</comment>
<evidence type="ECO:0000313" key="2">
    <source>
        <dbReference type="Proteomes" id="UP001630127"/>
    </source>
</evidence>